<gene>
    <name evidence="2" type="ORF">IQ22_04592</name>
</gene>
<sequence length="348" mass="39114">MLPSHLIVISGMNMTARILAVSLISLGLLAACDSDSASLPQSNVLIPEQVQAIAQGIEQKYPNLSSAKQKEVLALAIRSIDEMIFVEGGEFEMGDFGWICDFDPAQKCDWPCGEEPENLCPITPDRDNPLHQVKLDSYYLASKKTTLKDFDLFREVHGLEIFDKTLRKREDLKDYYLPTNPAPTKDWQQAKDYCNWISELSGYPVDLPTEAQWEFAARNRGEKILYPTNDGTLQIGKNFPDRNAQQGQSSMPTLVDSYPPNALGLYMAAGSATEWINDWYSESYYAESPVLNPKGPKMGLEKVIRGFPAEDSPWASAFTVMRKKTRAEGHDFYPTQSFRCSLQSSKKL</sequence>
<dbReference type="EMBL" id="VLKY01000036">
    <property type="protein sequence ID" value="TWI45641.1"/>
    <property type="molecule type" value="Genomic_DNA"/>
</dbReference>
<dbReference type="Pfam" id="PF03781">
    <property type="entry name" value="FGE-sulfatase"/>
    <property type="match status" value="1"/>
</dbReference>
<feature type="domain" description="Sulfatase-modifying factor enzyme-like" evidence="1">
    <location>
        <begin position="80"/>
        <end position="339"/>
    </location>
</feature>
<proteinExistence type="predicted"/>
<evidence type="ECO:0000259" key="1">
    <source>
        <dbReference type="Pfam" id="PF03781"/>
    </source>
</evidence>
<dbReference type="PANTHER" id="PTHR23150:SF19">
    <property type="entry name" value="FORMYLGLYCINE-GENERATING ENZYME"/>
    <property type="match status" value="1"/>
</dbReference>
<dbReference type="Proteomes" id="UP000316905">
    <property type="component" value="Unassembled WGS sequence"/>
</dbReference>
<protein>
    <submittedName>
        <fullName evidence="2">Sulfatase-modifying factor enzyme 1</fullName>
    </submittedName>
</protein>
<dbReference type="Gene3D" id="3.90.1580.10">
    <property type="entry name" value="paralog of FGE (formylglycine-generating enzyme)"/>
    <property type="match status" value="1"/>
</dbReference>
<accession>A0A562PME2</accession>
<dbReference type="InterPro" id="IPR042095">
    <property type="entry name" value="SUMF_sf"/>
</dbReference>
<keyword evidence="3" id="KW-1185">Reference proteome</keyword>
<dbReference type="PANTHER" id="PTHR23150">
    <property type="entry name" value="SULFATASE MODIFYING FACTOR 1, 2"/>
    <property type="match status" value="1"/>
</dbReference>
<evidence type="ECO:0000313" key="2">
    <source>
        <dbReference type="EMBL" id="TWI45641.1"/>
    </source>
</evidence>
<dbReference type="InterPro" id="IPR016187">
    <property type="entry name" value="CTDL_fold"/>
</dbReference>
<dbReference type="InterPro" id="IPR005532">
    <property type="entry name" value="SUMF_dom"/>
</dbReference>
<dbReference type="InterPro" id="IPR051043">
    <property type="entry name" value="Sulfatase_Mod_Factor_Kinase"/>
</dbReference>
<name>A0A562PME2_9PSED</name>
<dbReference type="AlphaFoldDB" id="A0A562PME2"/>
<dbReference type="SUPFAM" id="SSF56436">
    <property type="entry name" value="C-type lectin-like"/>
    <property type="match status" value="1"/>
</dbReference>
<organism evidence="2 3">
    <name type="scientific">Pseudomonas duriflava</name>
    <dbReference type="NCBI Taxonomy" id="459528"/>
    <lineage>
        <taxon>Bacteria</taxon>
        <taxon>Pseudomonadati</taxon>
        <taxon>Pseudomonadota</taxon>
        <taxon>Gammaproteobacteria</taxon>
        <taxon>Pseudomonadales</taxon>
        <taxon>Pseudomonadaceae</taxon>
        <taxon>Pseudomonas</taxon>
    </lineage>
</organism>
<evidence type="ECO:0000313" key="3">
    <source>
        <dbReference type="Proteomes" id="UP000316905"/>
    </source>
</evidence>
<comment type="caution">
    <text evidence="2">The sequence shown here is derived from an EMBL/GenBank/DDBJ whole genome shotgun (WGS) entry which is preliminary data.</text>
</comment>
<dbReference type="GO" id="GO:0120147">
    <property type="term" value="F:formylglycine-generating oxidase activity"/>
    <property type="evidence" value="ECO:0007669"/>
    <property type="project" value="TreeGrafter"/>
</dbReference>
<reference evidence="2 3" key="1">
    <citation type="journal article" date="2015" name="Stand. Genomic Sci.">
        <title>Genomic Encyclopedia of Bacterial and Archaeal Type Strains, Phase III: the genomes of soil and plant-associated and newly described type strains.</title>
        <authorList>
            <person name="Whitman W.B."/>
            <person name="Woyke T."/>
            <person name="Klenk H.P."/>
            <person name="Zhou Y."/>
            <person name="Lilburn T.G."/>
            <person name="Beck B.J."/>
            <person name="De Vos P."/>
            <person name="Vandamme P."/>
            <person name="Eisen J.A."/>
            <person name="Garrity G."/>
            <person name="Hugenholtz P."/>
            <person name="Kyrpides N.C."/>
        </authorList>
    </citation>
    <scope>NUCLEOTIDE SEQUENCE [LARGE SCALE GENOMIC DNA]</scope>
    <source>
        <strain evidence="2 3">CGMCC 1.6858</strain>
    </source>
</reference>